<dbReference type="PANTHER" id="PTHR35804">
    <property type="entry name" value="LYSINE EXPORTER LYSO"/>
    <property type="match status" value="1"/>
</dbReference>
<dbReference type="EMBL" id="AOHV01000020">
    <property type="protein sequence ID" value="ELY38670.1"/>
    <property type="molecule type" value="Genomic_DNA"/>
</dbReference>
<feature type="transmembrane region" description="Helical" evidence="1">
    <location>
        <begin position="296"/>
        <end position="315"/>
    </location>
</feature>
<feature type="transmembrane region" description="Helical" evidence="1">
    <location>
        <begin position="31"/>
        <end position="49"/>
    </location>
</feature>
<feature type="transmembrane region" description="Helical" evidence="1">
    <location>
        <begin position="61"/>
        <end position="84"/>
    </location>
</feature>
<proteinExistence type="predicted"/>
<dbReference type="GO" id="GO:0005886">
    <property type="term" value="C:plasma membrane"/>
    <property type="evidence" value="ECO:0007669"/>
    <property type="project" value="TreeGrafter"/>
</dbReference>
<keyword evidence="1" id="KW-1133">Transmembrane helix</keyword>
<keyword evidence="1" id="KW-0812">Transmembrane</keyword>
<feature type="transmembrane region" description="Helical" evidence="1">
    <location>
        <begin position="179"/>
        <end position="205"/>
    </location>
</feature>
<feature type="transmembrane region" description="Helical" evidence="1">
    <location>
        <begin position="120"/>
        <end position="140"/>
    </location>
</feature>
<feature type="transmembrane region" description="Helical" evidence="1">
    <location>
        <begin position="146"/>
        <end position="167"/>
    </location>
</feature>
<gene>
    <name evidence="2" type="ORF">C497_07009</name>
</gene>
<dbReference type="Proteomes" id="UP000011645">
    <property type="component" value="Unassembled WGS sequence"/>
</dbReference>
<name>L9VN78_HALJB</name>
<protein>
    <submittedName>
        <fullName evidence="2">Putative membrane protein</fullName>
    </submittedName>
</protein>
<dbReference type="RefSeq" id="WP_008415543.1">
    <property type="nucleotide sequence ID" value="NZ_AOHV01000020.1"/>
</dbReference>
<organism evidence="2 3">
    <name type="scientific">Halalkalicoccus jeotgali (strain DSM 18796 / CECT 7217 / JCM 14584 / KCTC 4019 / B3)</name>
    <dbReference type="NCBI Taxonomy" id="795797"/>
    <lineage>
        <taxon>Archaea</taxon>
        <taxon>Methanobacteriati</taxon>
        <taxon>Methanobacteriota</taxon>
        <taxon>Stenosarchaea group</taxon>
        <taxon>Halobacteria</taxon>
        <taxon>Halobacteriales</taxon>
        <taxon>Halococcaceae</taxon>
        <taxon>Halalkalicoccus</taxon>
    </lineage>
</organism>
<evidence type="ECO:0000256" key="1">
    <source>
        <dbReference type="SAM" id="Phobius"/>
    </source>
</evidence>
<dbReference type="GO" id="GO:0015661">
    <property type="term" value="F:L-lysine efflux transmembrane transporter activity"/>
    <property type="evidence" value="ECO:0007669"/>
    <property type="project" value="InterPro"/>
</dbReference>
<keyword evidence="3" id="KW-1185">Reference proteome</keyword>
<accession>L9VN78</accession>
<dbReference type="PATRIC" id="fig|795797.19.peg.1253"/>
<reference evidence="2 3" key="1">
    <citation type="journal article" date="2014" name="PLoS Genet.">
        <title>Phylogenetically driven sequencing of extremely halophilic archaea reveals strategies for static and dynamic osmo-response.</title>
        <authorList>
            <person name="Becker E.A."/>
            <person name="Seitzer P.M."/>
            <person name="Tritt A."/>
            <person name="Larsen D."/>
            <person name="Krusor M."/>
            <person name="Yao A.I."/>
            <person name="Wu D."/>
            <person name="Madern D."/>
            <person name="Eisen J.A."/>
            <person name="Darling A.E."/>
            <person name="Facciotti M.T."/>
        </authorList>
    </citation>
    <scope>NUCLEOTIDE SEQUENCE [LARGE SCALE GENOMIC DNA]</scope>
    <source>
        <strain evidence="3">DSM 18796 / CECT 7217 / JCM 14584 / KCTC 4019 / B3</strain>
    </source>
</reference>
<feature type="transmembrane region" description="Helical" evidence="1">
    <location>
        <begin position="6"/>
        <end position="22"/>
    </location>
</feature>
<comment type="caution">
    <text evidence="2">The sequence shown here is derived from an EMBL/GenBank/DDBJ whole genome shotgun (WGS) entry which is preliminary data.</text>
</comment>
<dbReference type="InterPro" id="IPR005642">
    <property type="entry name" value="LysO"/>
</dbReference>
<dbReference type="Pfam" id="PF03956">
    <property type="entry name" value="Lys_export"/>
    <property type="match status" value="2"/>
</dbReference>
<dbReference type="PANTHER" id="PTHR35804:SF1">
    <property type="entry name" value="LYSINE EXPORTER LYSO"/>
    <property type="match status" value="1"/>
</dbReference>
<evidence type="ECO:0000313" key="2">
    <source>
        <dbReference type="EMBL" id="ELY38670.1"/>
    </source>
</evidence>
<dbReference type="AlphaFoldDB" id="L9VN78"/>
<evidence type="ECO:0000313" key="3">
    <source>
        <dbReference type="Proteomes" id="UP000011645"/>
    </source>
</evidence>
<keyword evidence="1" id="KW-0472">Membrane</keyword>
<sequence>MSVGALLIALLVGGVLGYYLPFSRTQQIGDGIIFVGLAILLIAIGAQLGGDDQILQDLNTIGGSALVLCLGTIIGSIMCVYLSLVITSIADPLSAPSEENELTDQGSPSERGADGFDWKITALIFISLVVGLRFSTIGLSEHLVTSLGFISDYALLALLFGVGVTVGSDTEALRHIVHIGWAVLLIPVAVAVGGILGGVLVGMVINMPVTHAAAVAAGFGWYSYAGVVVFDLGGMKLGAIAFLANLFREIVTFLVLPAVTKYFGGVTSIAPGGATTMDVTLPLIQRVSGEKFVIPALINGLVLSVTATVLIPIILEI</sequence>